<accession>A0A1Q9CT98</accession>
<reference evidence="1 2" key="1">
    <citation type="submission" date="2016-02" db="EMBL/GenBank/DDBJ databases">
        <title>Genome analysis of coral dinoflagellate symbionts highlights evolutionary adaptations to a symbiotic lifestyle.</title>
        <authorList>
            <person name="Aranda M."/>
            <person name="Li Y."/>
            <person name="Liew Y.J."/>
            <person name="Baumgarten S."/>
            <person name="Simakov O."/>
            <person name="Wilson M."/>
            <person name="Piel J."/>
            <person name="Ashoor H."/>
            <person name="Bougouffa S."/>
            <person name="Bajic V.B."/>
            <person name="Ryu T."/>
            <person name="Ravasi T."/>
            <person name="Bayer T."/>
            <person name="Micklem G."/>
            <person name="Kim H."/>
            <person name="Bhak J."/>
            <person name="Lajeunesse T.C."/>
            <person name="Voolstra C.R."/>
        </authorList>
    </citation>
    <scope>NUCLEOTIDE SEQUENCE [LARGE SCALE GENOMIC DNA]</scope>
    <source>
        <strain evidence="1 2">CCMP2467</strain>
    </source>
</reference>
<organism evidence="1 2">
    <name type="scientific">Symbiodinium microadriaticum</name>
    <name type="common">Dinoflagellate</name>
    <name type="synonym">Zooxanthella microadriatica</name>
    <dbReference type="NCBI Taxonomy" id="2951"/>
    <lineage>
        <taxon>Eukaryota</taxon>
        <taxon>Sar</taxon>
        <taxon>Alveolata</taxon>
        <taxon>Dinophyceae</taxon>
        <taxon>Suessiales</taxon>
        <taxon>Symbiodiniaceae</taxon>
        <taxon>Symbiodinium</taxon>
    </lineage>
</organism>
<evidence type="ECO:0000313" key="1">
    <source>
        <dbReference type="EMBL" id="OLP86152.1"/>
    </source>
</evidence>
<dbReference type="OrthoDB" id="10479311at2759"/>
<dbReference type="AlphaFoldDB" id="A0A1Q9CT98"/>
<name>A0A1Q9CT98_SYMMI</name>
<keyword evidence="2" id="KW-1185">Reference proteome</keyword>
<dbReference type="EMBL" id="LSRX01000933">
    <property type="protein sequence ID" value="OLP86152.1"/>
    <property type="molecule type" value="Genomic_DNA"/>
</dbReference>
<evidence type="ECO:0000313" key="2">
    <source>
        <dbReference type="Proteomes" id="UP000186817"/>
    </source>
</evidence>
<proteinExistence type="predicted"/>
<protein>
    <submittedName>
        <fullName evidence="1">Uncharacterized protein</fullName>
    </submittedName>
</protein>
<gene>
    <name evidence="1" type="ORF">AK812_SmicGene32774</name>
</gene>
<sequence length="95" mass="10217">MSTAIAVKPLLVSSWTPGQQAAASQFAAGCIEESLLTGLTPSARGNLAEALKSLPDLGEEWKQRQSSLAQGPFDEFKGFFQSWLPRGAPFESDFL</sequence>
<dbReference type="Proteomes" id="UP000186817">
    <property type="component" value="Unassembled WGS sequence"/>
</dbReference>
<comment type="caution">
    <text evidence="1">The sequence shown here is derived from an EMBL/GenBank/DDBJ whole genome shotgun (WGS) entry which is preliminary data.</text>
</comment>